<gene>
    <name evidence="1" type="ORF">EHAR0213_LOCUS15276</name>
</gene>
<proteinExistence type="predicted"/>
<protein>
    <submittedName>
        <fullName evidence="1">Uncharacterized protein</fullName>
    </submittedName>
</protein>
<accession>A0A7S3NG86</accession>
<dbReference type="EMBL" id="HBII01036199">
    <property type="protein sequence ID" value="CAE0356359.1"/>
    <property type="molecule type" value="Transcribed_RNA"/>
</dbReference>
<dbReference type="AlphaFoldDB" id="A0A7S3NG86"/>
<evidence type="ECO:0000313" key="1">
    <source>
        <dbReference type="EMBL" id="CAE0356359.1"/>
    </source>
</evidence>
<sequence>MDCEFITTHECGLVARSKREMYRFLGSDGNVYLPPAREANFNYIRDVVEGSKSYVRCYEVKVIRIPQIKTLRVQDLLTFARKHIKIDAYLPSYKLGKQPQREWVANIIHTLIPDKLRTFIQDKLKERKKSIISAKNMSVKALPQFVEAFKESNHLSYEKGRAHMLLRKSKKRTAYEVQLEYKDLVISTLDGQTKALKTTIGSLNDEIEDLAIKLAESQKGRNILDRLLARNIIDTEGNLIEME</sequence>
<name>A0A7S3NG86_9SPIT</name>
<organism evidence="1">
    <name type="scientific">Euplotes harpa</name>
    <dbReference type="NCBI Taxonomy" id="151035"/>
    <lineage>
        <taxon>Eukaryota</taxon>
        <taxon>Sar</taxon>
        <taxon>Alveolata</taxon>
        <taxon>Ciliophora</taxon>
        <taxon>Intramacronucleata</taxon>
        <taxon>Spirotrichea</taxon>
        <taxon>Hypotrichia</taxon>
        <taxon>Euplotida</taxon>
        <taxon>Euplotidae</taxon>
        <taxon>Euplotes</taxon>
    </lineage>
</organism>
<reference evidence="1" key="1">
    <citation type="submission" date="2021-01" db="EMBL/GenBank/DDBJ databases">
        <authorList>
            <person name="Corre E."/>
            <person name="Pelletier E."/>
            <person name="Niang G."/>
            <person name="Scheremetjew M."/>
            <person name="Finn R."/>
            <person name="Kale V."/>
            <person name="Holt S."/>
            <person name="Cochrane G."/>
            <person name="Meng A."/>
            <person name="Brown T."/>
            <person name="Cohen L."/>
        </authorList>
    </citation>
    <scope>NUCLEOTIDE SEQUENCE</scope>
    <source>
        <strain evidence="1">FSP1.4</strain>
    </source>
</reference>